<keyword evidence="1" id="KW-0812">Transmembrane</keyword>
<accession>A0A7W7C8M6</accession>
<dbReference type="RefSeq" id="WP_185002398.1">
    <property type="nucleotide sequence ID" value="NZ_BAAAUI010000015.1"/>
</dbReference>
<keyword evidence="1" id="KW-0472">Membrane</keyword>
<proteinExistence type="predicted"/>
<sequence>MVVTTRLPTAILGGGYLMVGVLGLNAPGNTLLGVFTADLSHSWLHLALGAILLVGGTAGGRCGTGAQLLAGALAGVAGTLGLALTSSGPFLATTADNILHLSTAMVLLVLGLSTAVSTPPAKPGRYGPLSVATYCGR</sequence>
<evidence type="ECO:0008006" key="4">
    <source>
        <dbReference type="Google" id="ProtNLM"/>
    </source>
</evidence>
<dbReference type="AlphaFoldDB" id="A0A7W7C8M6"/>
<feature type="transmembrane region" description="Helical" evidence="1">
    <location>
        <begin position="7"/>
        <end position="27"/>
    </location>
</feature>
<dbReference type="Proteomes" id="UP000533598">
    <property type="component" value="Unassembled WGS sequence"/>
</dbReference>
<comment type="caution">
    <text evidence="2">The sequence shown here is derived from an EMBL/GenBank/DDBJ whole genome shotgun (WGS) entry which is preliminary data.</text>
</comment>
<evidence type="ECO:0000313" key="3">
    <source>
        <dbReference type="Proteomes" id="UP000533598"/>
    </source>
</evidence>
<keyword evidence="3" id="KW-1185">Reference proteome</keyword>
<evidence type="ECO:0000256" key="1">
    <source>
        <dbReference type="SAM" id="Phobius"/>
    </source>
</evidence>
<feature type="transmembrane region" description="Helical" evidence="1">
    <location>
        <begin position="68"/>
        <end position="92"/>
    </location>
</feature>
<gene>
    <name evidence="2" type="ORF">HNR67_002707</name>
</gene>
<keyword evidence="1" id="KW-1133">Transmembrane helix</keyword>
<organism evidence="2 3">
    <name type="scientific">Crossiella cryophila</name>
    <dbReference type="NCBI Taxonomy" id="43355"/>
    <lineage>
        <taxon>Bacteria</taxon>
        <taxon>Bacillati</taxon>
        <taxon>Actinomycetota</taxon>
        <taxon>Actinomycetes</taxon>
        <taxon>Pseudonocardiales</taxon>
        <taxon>Pseudonocardiaceae</taxon>
        <taxon>Crossiella</taxon>
    </lineage>
</organism>
<dbReference type="EMBL" id="JACHMH010000001">
    <property type="protein sequence ID" value="MBB4676589.1"/>
    <property type="molecule type" value="Genomic_DNA"/>
</dbReference>
<feature type="transmembrane region" description="Helical" evidence="1">
    <location>
        <begin position="98"/>
        <end position="116"/>
    </location>
</feature>
<protein>
    <recommendedName>
        <fullName evidence="4">DUF4383 domain-containing protein</fullName>
    </recommendedName>
</protein>
<reference evidence="2 3" key="1">
    <citation type="submission" date="2020-08" db="EMBL/GenBank/DDBJ databases">
        <title>Sequencing the genomes of 1000 actinobacteria strains.</title>
        <authorList>
            <person name="Klenk H.-P."/>
        </authorList>
    </citation>
    <scope>NUCLEOTIDE SEQUENCE [LARGE SCALE GENOMIC DNA]</scope>
    <source>
        <strain evidence="2 3">DSM 44230</strain>
    </source>
</reference>
<feature type="transmembrane region" description="Helical" evidence="1">
    <location>
        <begin position="39"/>
        <end position="56"/>
    </location>
</feature>
<evidence type="ECO:0000313" key="2">
    <source>
        <dbReference type="EMBL" id="MBB4676589.1"/>
    </source>
</evidence>
<name>A0A7W7C8M6_9PSEU</name>